<dbReference type="SMART" id="SM00900">
    <property type="entry name" value="FMN_bind"/>
    <property type="match status" value="1"/>
</dbReference>
<proteinExistence type="predicted"/>
<sequence length="705" mass="79945">MPSFAFIRVVLVLCMLLQSGTALAQVSETEIRSIFPKLTRIGEPLENPSVVPVYQLDQLLGYVFETNDLTNLPGFSGERINLLIGLDASGTLVKLKVLNHHEPIFLHGLGEQPMVEFIHQYEGITVDKRIIVDSRHSGQDPDGSGTVYIDGITKATVSVLVMNDTVLSAALQVARAYLEGFERPPTVTVREDVFQPYSWQQMESNGLLRYWPVSQAQLQQGFPLALEDYQDPELQQALAESDLPGRYYYAYLNTPVTGKNILGEQEYQRLMTVLRPGEHAILVASVGAYGFLEPEFRRGTVPSRLGMSQNGLPVDIRDLDFFDNTRPQFPADAPAFEELRVFRIKAQSGFDPSQPMTLNLDLDLPRNHLIRDQAQFEDSYQLPAELFKIEVTEEVKPMPLWQRLWLDRWLQIAGLVMTLLVVTAAFIWQHRLSAHSRRFHQVRWGVMLVTLFFIGIYAQGQLSVVNIYTLLLQIAKGFDIEVFLLDPVLFVLWTYVFITLFLWGRGVFCGWLCPFGVLQEIAAKVGSLLKLKQVKIPPKVHQTLQKLKYLLLLVLVGSAFWSVTLAERLAELEPFKTAITLVFVRSWPFVVYALLLLVVGMFIHKFFCRYLCPLGAGLAVLGKFSLFRWLHRRAECGKPCQLCKVRCGIDSINRDGSVDYNECIQCMECIVILNNDDQCAIELSQNKQRQRKAANQGDIPARQLS</sequence>
<dbReference type="AlphaFoldDB" id="A0A1H9D1T4"/>
<evidence type="ECO:0000256" key="5">
    <source>
        <dbReference type="SAM" id="SignalP"/>
    </source>
</evidence>
<accession>A0A1H9D1T4</accession>
<feature type="chain" id="PRO_5011783715" evidence="5">
    <location>
        <begin position="25"/>
        <end position="705"/>
    </location>
</feature>
<evidence type="ECO:0000256" key="1">
    <source>
        <dbReference type="ARBA" id="ARBA00004236"/>
    </source>
</evidence>
<evidence type="ECO:0000256" key="3">
    <source>
        <dbReference type="ARBA" id="ARBA00023136"/>
    </source>
</evidence>
<evidence type="ECO:0000256" key="4">
    <source>
        <dbReference type="SAM" id="Phobius"/>
    </source>
</evidence>
<dbReference type="InterPro" id="IPR007329">
    <property type="entry name" value="FMN-bd"/>
</dbReference>
<dbReference type="InterPro" id="IPR011399">
    <property type="entry name" value="NosR"/>
</dbReference>
<keyword evidence="3 4" id="KW-0472">Membrane</keyword>
<keyword evidence="4" id="KW-1133">Transmembrane helix</keyword>
<dbReference type="GO" id="GO:0003677">
    <property type="term" value="F:DNA binding"/>
    <property type="evidence" value="ECO:0007669"/>
    <property type="project" value="InterPro"/>
</dbReference>
<feature type="transmembrane region" description="Helical" evidence="4">
    <location>
        <begin position="549"/>
        <end position="566"/>
    </location>
</feature>
<dbReference type="GO" id="GO:0010181">
    <property type="term" value="F:FMN binding"/>
    <property type="evidence" value="ECO:0007669"/>
    <property type="project" value="InterPro"/>
</dbReference>
<dbReference type="InterPro" id="IPR017896">
    <property type="entry name" value="4Fe4S_Fe-S-bd"/>
</dbReference>
<protein>
    <submittedName>
        <fullName evidence="7">Regulator of nitric oxide reductase transcription</fullName>
    </submittedName>
</protein>
<reference evidence="8" key="1">
    <citation type="submission" date="2016-10" db="EMBL/GenBank/DDBJ databases">
        <authorList>
            <person name="Varghese N."/>
            <person name="Submissions S."/>
        </authorList>
    </citation>
    <scope>NUCLEOTIDE SEQUENCE [LARGE SCALE GENOMIC DNA]</scope>
    <source>
        <strain evidence="8">DSM 18887</strain>
    </source>
</reference>
<feature type="transmembrane region" description="Helical" evidence="4">
    <location>
        <begin position="483"/>
        <end position="503"/>
    </location>
</feature>
<gene>
    <name evidence="7" type="ORF">SAMN03080615_00260</name>
</gene>
<evidence type="ECO:0000256" key="2">
    <source>
        <dbReference type="ARBA" id="ARBA00022475"/>
    </source>
</evidence>
<evidence type="ECO:0000313" key="7">
    <source>
        <dbReference type="EMBL" id="SEQ06738.1"/>
    </source>
</evidence>
<keyword evidence="8" id="KW-1185">Reference proteome</keyword>
<dbReference type="OrthoDB" id="9806398at2"/>
<dbReference type="InterPro" id="IPR052378">
    <property type="entry name" value="NosR_regulator"/>
</dbReference>
<feature type="transmembrane region" description="Helical" evidence="4">
    <location>
        <begin position="448"/>
        <end position="471"/>
    </location>
</feature>
<dbReference type="STRING" id="355243.SAMN03080615_00260"/>
<dbReference type="GO" id="GO:0005886">
    <property type="term" value="C:plasma membrane"/>
    <property type="evidence" value="ECO:0007669"/>
    <property type="project" value="UniProtKB-SubCell"/>
</dbReference>
<dbReference type="EMBL" id="FOGB01000001">
    <property type="protein sequence ID" value="SEQ06738.1"/>
    <property type="molecule type" value="Genomic_DNA"/>
</dbReference>
<keyword evidence="4" id="KW-0812">Transmembrane</keyword>
<dbReference type="SUPFAM" id="SSF54862">
    <property type="entry name" value="4Fe-4S ferredoxins"/>
    <property type="match status" value="1"/>
</dbReference>
<dbReference type="Proteomes" id="UP000198749">
    <property type="component" value="Unassembled WGS sequence"/>
</dbReference>
<feature type="transmembrane region" description="Helical" evidence="4">
    <location>
        <begin position="586"/>
        <end position="603"/>
    </location>
</feature>
<feature type="signal peptide" evidence="5">
    <location>
        <begin position="1"/>
        <end position="24"/>
    </location>
</feature>
<keyword evidence="2" id="KW-1003">Cell membrane</keyword>
<name>A0A1H9D1T4_9GAMM</name>
<dbReference type="PANTHER" id="PTHR30224:SF4">
    <property type="entry name" value="ELECTRON TRANSPORT PROTEIN YCCM-RELATED"/>
    <property type="match status" value="1"/>
</dbReference>
<dbReference type="PIRSF" id="PIRSF036354">
    <property type="entry name" value="NosR"/>
    <property type="match status" value="1"/>
</dbReference>
<comment type="subcellular location">
    <subcellularLocation>
        <location evidence="1">Cell membrane</location>
    </subcellularLocation>
</comment>
<evidence type="ECO:0000259" key="6">
    <source>
        <dbReference type="SMART" id="SM00900"/>
    </source>
</evidence>
<dbReference type="GO" id="GO:0045893">
    <property type="term" value="P:positive regulation of DNA-templated transcription"/>
    <property type="evidence" value="ECO:0007669"/>
    <property type="project" value="InterPro"/>
</dbReference>
<dbReference type="Pfam" id="PF12801">
    <property type="entry name" value="Fer4_5"/>
    <property type="match status" value="2"/>
</dbReference>
<feature type="domain" description="FMN-binding" evidence="6">
    <location>
        <begin position="74"/>
        <end position="173"/>
    </location>
</feature>
<dbReference type="PANTHER" id="PTHR30224">
    <property type="entry name" value="ELECTRON TRANSPORT PROTEIN"/>
    <property type="match status" value="1"/>
</dbReference>
<organism evidence="7 8">
    <name type="scientific">Amphritea atlantica</name>
    <dbReference type="NCBI Taxonomy" id="355243"/>
    <lineage>
        <taxon>Bacteria</taxon>
        <taxon>Pseudomonadati</taxon>
        <taxon>Pseudomonadota</taxon>
        <taxon>Gammaproteobacteria</taxon>
        <taxon>Oceanospirillales</taxon>
        <taxon>Oceanospirillaceae</taxon>
        <taxon>Amphritea</taxon>
    </lineage>
</organism>
<keyword evidence="5" id="KW-0732">Signal</keyword>
<feature type="transmembrane region" description="Helical" evidence="4">
    <location>
        <begin position="409"/>
        <end position="428"/>
    </location>
</feature>
<evidence type="ECO:0000313" key="8">
    <source>
        <dbReference type="Proteomes" id="UP000198749"/>
    </source>
</evidence>
<dbReference type="RefSeq" id="WP_091352890.1">
    <property type="nucleotide sequence ID" value="NZ_AP025284.1"/>
</dbReference>
<dbReference type="Pfam" id="PF04205">
    <property type="entry name" value="FMN_bind"/>
    <property type="match status" value="1"/>
</dbReference>